<dbReference type="Pfam" id="PF00072">
    <property type="entry name" value="Response_reg"/>
    <property type="match status" value="1"/>
</dbReference>
<keyword evidence="2" id="KW-0238">DNA-binding</keyword>
<sequence>MIKRTNMLIVDDETLVSSSLSAMDDWSERNIQIIGTASSGKEAMSLIEQSPVNIVVTDIQMADGDGLDLLKYIHAHYPHIAVIIISGHESFQFAHTALKFKARGYVLKPIDTDELFELIDNILEEMQQTDERMEASVFSEQPAISSEDIDAPMTYHETIVERAIDYIKQNLELPLTLRDVANKHYLTPHYFGQIFKTVTGDNFTAYLTKLRMQKACELLKNPELKNYNISSLIGYSDVKYFTRLFLRSHGKTPKEYRQQLVSNRKIH</sequence>
<gene>
    <name evidence="7" type="ORF">ACFQMJ_04575</name>
</gene>
<keyword evidence="3" id="KW-0804">Transcription</keyword>
<evidence type="ECO:0000256" key="3">
    <source>
        <dbReference type="ARBA" id="ARBA00023163"/>
    </source>
</evidence>
<comment type="caution">
    <text evidence="7">The sequence shown here is derived from an EMBL/GenBank/DDBJ whole genome shotgun (WGS) entry which is preliminary data.</text>
</comment>
<dbReference type="SUPFAM" id="SSF52172">
    <property type="entry name" value="CheY-like"/>
    <property type="match status" value="1"/>
</dbReference>
<protein>
    <submittedName>
        <fullName evidence="7">Response regulator</fullName>
    </submittedName>
</protein>
<dbReference type="InterPro" id="IPR011006">
    <property type="entry name" value="CheY-like_superfamily"/>
</dbReference>
<dbReference type="RefSeq" id="WP_378048045.1">
    <property type="nucleotide sequence ID" value="NZ_JBHMDN010000016.1"/>
</dbReference>
<dbReference type="InterPro" id="IPR018060">
    <property type="entry name" value="HTH_AraC"/>
</dbReference>
<evidence type="ECO:0000259" key="5">
    <source>
        <dbReference type="PROSITE" id="PS01124"/>
    </source>
</evidence>
<dbReference type="SMART" id="SM00448">
    <property type="entry name" value="REC"/>
    <property type="match status" value="1"/>
</dbReference>
<keyword evidence="1" id="KW-0805">Transcription regulation</keyword>
<reference evidence="8" key="1">
    <citation type="journal article" date="2019" name="Int. J. Syst. Evol. Microbiol.">
        <title>The Global Catalogue of Microorganisms (GCM) 10K type strain sequencing project: providing services to taxonomists for standard genome sequencing and annotation.</title>
        <authorList>
            <consortium name="The Broad Institute Genomics Platform"/>
            <consortium name="The Broad Institute Genome Sequencing Center for Infectious Disease"/>
            <person name="Wu L."/>
            <person name="Ma J."/>
        </authorList>
    </citation>
    <scope>NUCLEOTIDE SEQUENCE [LARGE SCALE GENOMIC DNA]</scope>
    <source>
        <strain evidence="8">KCTC 12907</strain>
    </source>
</reference>
<dbReference type="PROSITE" id="PS01124">
    <property type="entry name" value="HTH_ARAC_FAMILY_2"/>
    <property type="match status" value="1"/>
</dbReference>
<evidence type="ECO:0000256" key="2">
    <source>
        <dbReference type="ARBA" id="ARBA00023125"/>
    </source>
</evidence>
<dbReference type="SUPFAM" id="SSF46689">
    <property type="entry name" value="Homeodomain-like"/>
    <property type="match status" value="2"/>
</dbReference>
<feature type="modified residue" description="4-aspartylphosphate" evidence="4">
    <location>
        <position position="58"/>
    </location>
</feature>
<feature type="domain" description="Response regulatory" evidence="6">
    <location>
        <begin position="6"/>
        <end position="123"/>
    </location>
</feature>
<dbReference type="Gene3D" id="1.10.10.60">
    <property type="entry name" value="Homeodomain-like"/>
    <property type="match status" value="2"/>
</dbReference>
<proteinExistence type="predicted"/>
<organism evidence="7 8">
    <name type="scientific">Cohnella cellulosilytica</name>
    <dbReference type="NCBI Taxonomy" id="986710"/>
    <lineage>
        <taxon>Bacteria</taxon>
        <taxon>Bacillati</taxon>
        <taxon>Bacillota</taxon>
        <taxon>Bacilli</taxon>
        <taxon>Bacillales</taxon>
        <taxon>Paenibacillaceae</taxon>
        <taxon>Cohnella</taxon>
    </lineage>
</organism>
<dbReference type="Proteomes" id="UP001596378">
    <property type="component" value="Unassembled WGS sequence"/>
</dbReference>
<name>A0ABW2F4T0_9BACL</name>
<dbReference type="EMBL" id="JBHTAI010000002">
    <property type="protein sequence ID" value="MFC7147806.1"/>
    <property type="molecule type" value="Genomic_DNA"/>
</dbReference>
<keyword evidence="4" id="KW-0597">Phosphoprotein</keyword>
<keyword evidence="8" id="KW-1185">Reference proteome</keyword>
<dbReference type="PANTHER" id="PTHR43280">
    <property type="entry name" value="ARAC-FAMILY TRANSCRIPTIONAL REGULATOR"/>
    <property type="match status" value="1"/>
</dbReference>
<dbReference type="PANTHER" id="PTHR43280:SF2">
    <property type="entry name" value="HTH-TYPE TRANSCRIPTIONAL REGULATOR EXSA"/>
    <property type="match status" value="1"/>
</dbReference>
<evidence type="ECO:0000313" key="8">
    <source>
        <dbReference type="Proteomes" id="UP001596378"/>
    </source>
</evidence>
<feature type="domain" description="HTH araC/xylS-type" evidence="5">
    <location>
        <begin position="161"/>
        <end position="259"/>
    </location>
</feature>
<dbReference type="Pfam" id="PF12833">
    <property type="entry name" value="HTH_18"/>
    <property type="match status" value="1"/>
</dbReference>
<evidence type="ECO:0000256" key="1">
    <source>
        <dbReference type="ARBA" id="ARBA00023015"/>
    </source>
</evidence>
<dbReference type="SMART" id="SM00342">
    <property type="entry name" value="HTH_ARAC"/>
    <property type="match status" value="1"/>
</dbReference>
<accession>A0ABW2F4T0</accession>
<evidence type="ECO:0000313" key="7">
    <source>
        <dbReference type="EMBL" id="MFC7147806.1"/>
    </source>
</evidence>
<evidence type="ECO:0000256" key="4">
    <source>
        <dbReference type="PROSITE-ProRule" id="PRU00169"/>
    </source>
</evidence>
<dbReference type="Gene3D" id="3.40.50.2300">
    <property type="match status" value="1"/>
</dbReference>
<dbReference type="InterPro" id="IPR001789">
    <property type="entry name" value="Sig_transdc_resp-reg_receiver"/>
</dbReference>
<dbReference type="CDD" id="cd17536">
    <property type="entry name" value="REC_YesN-like"/>
    <property type="match status" value="1"/>
</dbReference>
<evidence type="ECO:0000259" key="6">
    <source>
        <dbReference type="PROSITE" id="PS50110"/>
    </source>
</evidence>
<dbReference type="PROSITE" id="PS50110">
    <property type="entry name" value="RESPONSE_REGULATORY"/>
    <property type="match status" value="1"/>
</dbReference>
<dbReference type="InterPro" id="IPR009057">
    <property type="entry name" value="Homeodomain-like_sf"/>
</dbReference>